<dbReference type="GO" id="GO:0022857">
    <property type="term" value="F:transmembrane transporter activity"/>
    <property type="evidence" value="ECO:0007669"/>
    <property type="project" value="InterPro"/>
</dbReference>
<evidence type="ECO:0000256" key="6">
    <source>
        <dbReference type="ARBA" id="ARBA00022989"/>
    </source>
</evidence>
<name>A0A543DP14_9PSEU</name>
<evidence type="ECO:0000256" key="1">
    <source>
        <dbReference type="ARBA" id="ARBA00004651"/>
    </source>
</evidence>
<dbReference type="InterPro" id="IPR052157">
    <property type="entry name" value="BCAA_transport_permease"/>
</dbReference>
<evidence type="ECO:0000313" key="10">
    <source>
        <dbReference type="EMBL" id="TQM11076.1"/>
    </source>
</evidence>
<keyword evidence="3" id="KW-1003">Cell membrane</keyword>
<keyword evidence="6 9" id="KW-1133">Transmembrane helix</keyword>
<evidence type="ECO:0000256" key="7">
    <source>
        <dbReference type="ARBA" id="ARBA00023136"/>
    </source>
</evidence>
<feature type="transmembrane region" description="Helical" evidence="9">
    <location>
        <begin position="61"/>
        <end position="85"/>
    </location>
</feature>
<feature type="transmembrane region" description="Helical" evidence="9">
    <location>
        <begin position="189"/>
        <end position="210"/>
    </location>
</feature>
<organism evidence="10 11">
    <name type="scientific">Pseudonocardia kunmingensis</name>
    <dbReference type="NCBI Taxonomy" id="630975"/>
    <lineage>
        <taxon>Bacteria</taxon>
        <taxon>Bacillati</taxon>
        <taxon>Actinomycetota</taxon>
        <taxon>Actinomycetes</taxon>
        <taxon>Pseudonocardiales</taxon>
        <taxon>Pseudonocardiaceae</taxon>
        <taxon>Pseudonocardia</taxon>
    </lineage>
</organism>
<dbReference type="Proteomes" id="UP000315677">
    <property type="component" value="Unassembled WGS sequence"/>
</dbReference>
<evidence type="ECO:0000313" key="11">
    <source>
        <dbReference type="Proteomes" id="UP000315677"/>
    </source>
</evidence>
<feature type="transmembrane region" description="Helical" evidence="9">
    <location>
        <begin position="263"/>
        <end position="282"/>
    </location>
</feature>
<evidence type="ECO:0000256" key="3">
    <source>
        <dbReference type="ARBA" id="ARBA00022475"/>
    </source>
</evidence>
<protein>
    <submittedName>
        <fullName evidence="10">Amino acid/amide ABC transporter membrane protein 1 (HAAT family)</fullName>
    </submittedName>
</protein>
<gene>
    <name evidence="10" type="ORF">FB558_3618</name>
</gene>
<comment type="subcellular location">
    <subcellularLocation>
        <location evidence="1">Cell membrane</location>
        <topology evidence="1">Multi-pass membrane protein</topology>
    </subcellularLocation>
</comment>
<evidence type="ECO:0000256" key="2">
    <source>
        <dbReference type="ARBA" id="ARBA00022448"/>
    </source>
</evidence>
<feature type="transmembrane region" description="Helical" evidence="9">
    <location>
        <begin position="222"/>
        <end position="251"/>
    </location>
</feature>
<reference evidence="10 11" key="1">
    <citation type="submission" date="2019-06" db="EMBL/GenBank/DDBJ databases">
        <title>Sequencing the genomes of 1000 actinobacteria strains.</title>
        <authorList>
            <person name="Klenk H.-P."/>
        </authorList>
    </citation>
    <scope>NUCLEOTIDE SEQUENCE [LARGE SCALE GENOMIC DNA]</scope>
    <source>
        <strain evidence="10 11">DSM 45301</strain>
    </source>
</reference>
<feature type="transmembrane region" description="Helical" evidence="9">
    <location>
        <begin position="36"/>
        <end position="55"/>
    </location>
</feature>
<keyword evidence="4 9" id="KW-0812">Transmembrane</keyword>
<dbReference type="PANTHER" id="PTHR11795:SF451">
    <property type="entry name" value="ABC TRANSPORTER PERMEASE PROTEIN"/>
    <property type="match status" value="1"/>
</dbReference>
<keyword evidence="2" id="KW-0813">Transport</keyword>
<keyword evidence="5" id="KW-0029">Amino-acid transport</keyword>
<comment type="caution">
    <text evidence="10">The sequence shown here is derived from an EMBL/GenBank/DDBJ whole genome shotgun (WGS) entry which is preliminary data.</text>
</comment>
<accession>A0A543DP14</accession>
<dbReference type="GO" id="GO:0005886">
    <property type="term" value="C:plasma membrane"/>
    <property type="evidence" value="ECO:0007669"/>
    <property type="project" value="UniProtKB-SubCell"/>
</dbReference>
<evidence type="ECO:0000256" key="4">
    <source>
        <dbReference type="ARBA" id="ARBA00022692"/>
    </source>
</evidence>
<dbReference type="GO" id="GO:0006865">
    <property type="term" value="P:amino acid transport"/>
    <property type="evidence" value="ECO:0007669"/>
    <property type="project" value="UniProtKB-KW"/>
</dbReference>
<dbReference type="AlphaFoldDB" id="A0A543DP14"/>
<evidence type="ECO:0000256" key="8">
    <source>
        <dbReference type="ARBA" id="ARBA00037998"/>
    </source>
</evidence>
<feature type="transmembrane region" description="Helical" evidence="9">
    <location>
        <begin position="142"/>
        <end position="160"/>
    </location>
</feature>
<evidence type="ECO:0000256" key="5">
    <source>
        <dbReference type="ARBA" id="ARBA00022970"/>
    </source>
</evidence>
<keyword evidence="11" id="KW-1185">Reference proteome</keyword>
<comment type="similarity">
    <text evidence="8">Belongs to the binding-protein-dependent transport system permease family. LivHM subfamily.</text>
</comment>
<feature type="transmembrane region" description="Helical" evidence="9">
    <location>
        <begin position="6"/>
        <end position="29"/>
    </location>
</feature>
<dbReference type="InterPro" id="IPR001851">
    <property type="entry name" value="ABC_transp_permease"/>
</dbReference>
<keyword evidence="7 9" id="KW-0472">Membrane</keyword>
<sequence>MDLLIPAAISGVGLGCLYGLLGFAVVLLFKSTGVPNFAQGALCTLGAFWVFALIGQAGWPVAVAALAALAAAVLFGVVVFLGVMAPRGSAGPLNTTLRTLGLSLLLVAVMEFVWGEGAPYRFPPLITGAGLSSGMLQVSPQTLLATGMAVLVAAALWAFFRFTATGLSLRAVAEDADTARLLGVRTLRLGALSWGLSAALSLLVGVLIAPTAFLSPTMMDSYLLFAFTAVVLGGLTSLPGALLGGVIVGVVSNITAAVMDPELAIVVVFGLLMITLLVRPHGLLGQPQSARL</sequence>
<dbReference type="EMBL" id="VFPA01000002">
    <property type="protein sequence ID" value="TQM11076.1"/>
    <property type="molecule type" value="Genomic_DNA"/>
</dbReference>
<dbReference type="Pfam" id="PF02653">
    <property type="entry name" value="BPD_transp_2"/>
    <property type="match status" value="1"/>
</dbReference>
<proteinExistence type="inferred from homology"/>
<dbReference type="OrthoDB" id="3572933at2"/>
<evidence type="ECO:0000256" key="9">
    <source>
        <dbReference type="SAM" id="Phobius"/>
    </source>
</evidence>
<dbReference type="PANTHER" id="PTHR11795">
    <property type="entry name" value="BRANCHED-CHAIN AMINO ACID TRANSPORT SYSTEM PERMEASE PROTEIN LIVH"/>
    <property type="match status" value="1"/>
</dbReference>
<feature type="transmembrane region" description="Helical" evidence="9">
    <location>
        <begin position="97"/>
        <end position="115"/>
    </location>
</feature>
<dbReference type="CDD" id="cd06582">
    <property type="entry name" value="TM_PBP1_LivH_like"/>
    <property type="match status" value="1"/>
</dbReference>
<dbReference type="RefSeq" id="WP_142054918.1">
    <property type="nucleotide sequence ID" value="NZ_VFPA01000002.1"/>
</dbReference>